<organism evidence="1 2">
    <name type="scientific">Pseudomonas brenneri</name>
    <dbReference type="NCBI Taxonomy" id="129817"/>
    <lineage>
        <taxon>Bacteria</taxon>
        <taxon>Pseudomonadati</taxon>
        <taxon>Pseudomonadota</taxon>
        <taxon>Gammaproteobacteria</taxon>
        <taxon>Pseudomonadales</taxon>
        <taxon>Pseudomonadaceae</taxon>
        <taxon>Pseudomonas</taxon>
    </lineage>
</organism>
<proteinExistence type="predicted"/>
<reference evidence="1 2" key="1">
    <citation type="submission" date="2016-10" db="EMBL/GenBank/DDBJ databases">
        <authorList>
            <person name="Varghese N."/>
            <person name="Submissions S."/>
        </authorList>
    </citation>
    <scope>NUCLEOTIDE SEQUENCE [LARGE SCALE GENOMIC DNA]</scope>
    <source>
        <strain evidence="1 2">BS2771</strain>
    </source>
</reference>
<dbReference type="Proteomes" id="UP000199620">
    <property type="component" value="Chromosome I"/>
</dbReference>
<keyword evidence="2" id="KW-1185">Reference proteome</keyword>
<protein>
    <submittedName>
        <fullName evidence="1">Uncharacterized protein</fullName>
    </submittedName>
</protein>
<accession>A0ABY0WES5</accession>
<dbReference type="EMBL" id="LT629800">
    <property type="protein sequence ID" value="SDU90564.1"/>
    <property type="molecule type" value="Genomic_DNA"/>
</dbReference>
<sequence>MPEEIAISLNRAARDVVAERQRQVSAEGYSLYRDDLYVKSELAEAGAIYARLAGNPTSICTAWPWGQATFKPSADRRRDMVKAAALLLAEIERLDRVGLVKHWPVRRDENGMFRYPGLPSFDEGDGDKCKQWLAEQGLVLKTASIEYADEAISDRYLNSGDPDCSYWEPERPDGEGWFCLSIGDTDDGPVCWWARREVTP</sequence>
<evidence type="ECO:0000313" key="2">
    <source>
        <dbReference type="Proteomes" id="UP000199620"/>
    </source>
</evidence>
<name>A0ABY0WES5_9PSED</name>
<gene>
    <name evidence="1" type="ORF">SAMN04490181_1325</name>
</gene>
<evidence type="ECO:0000313" key="1">
    <source>
        <dbReference type="EMBL" id="SDU90564.1"/>
    </source>
</evidence>